<dbReference type="GeneID" id="303672557"/>
<dbReference type="AlphaFoldDB" id="A0A381F709"/>
<dbReference type="KEGG" id="cil:EG358_02505"/>
<dbReference type="RefSeq" id="WP_076561309.1">
    <property type="nucleotide sequence ID" value="NZ_CP033929.1"/>
</dbReference>
<organism evidence="2 4">
    <name type="scientific">Chryseobacterium indoltheticum</name>
    <dbReference type="NCBI Taxonomy" id="254"/>
    <lineage>
        <taxon>Bacteria</taxon>
        <taxon>Pseudomonadati</taxon>
        <taxon>Bacteroidota</taxon>
        <taxon>Flavobacteriia</taxon>
        <taxon>Flavobacteriales</taxon>
        <taxon>Weeksellaceae</taxon>
        <taxon>Chryseobacterium group</taxon>
        <taxon>Chryseobacterium</taxon>
    </lineage>
</organism>
<evidence type="ECO:0000313" key="4">
    <source>
        <dbReference type="Proteomes" id="UP000255231"/>
    </source>
</evidence>
<reference evidence="1 3" key="1">
    <citation type="submission" date="2017-01" db="EMBL/GenBank/DDBJ databases">
        <authorList>
            <person name="Varghese N."/>
            <person name="Submissions S."/>
        </authorList>
    </citation>
    <scope>NUCLEOTIDE SEQUENCE [LARGE SCALE GENOMIC DNA]</scope>
    <source>
        <strain evidence="1 3">ATCC 27950</strain>
    </source>
</reference>
<dbReference type="EMBL" id="UFVS01000001">
    <property type="protein sequence ID" value="SUX42287.1"/>
    <property type="molecule type" value="Genomic_DNA"/>
</dbReference>
<name>A0A381F709_9FLAO</name>
<keyword evidence="3" id="KW-1185">Reference proteome</keyword>
<dbReference type="Proteomes" id="UP000185725">
    <property type="component" value="Unassembled WGS sequence"/>
</dbReference>
<dbReference type="OrthoDB" id="1254657at2"/>
<evidence type="ECO:0000313" key="3">
    <source>
        <dbReference type="Proteomes" id="UP000185725"/>
    </source>
</evidence>
<sequence length="182" mass="21172">MITEKDLEILYYITPKKYRTVLDGHGDPMTIVNTEKEFSLEEILLNVPLKDLLSSIIKIFKNKYANPLPIWNSIVNYNIKTEEEISKRKDIKKINFNFKFGVKNDFGIDTQYLDNLFIEFMSSFANIKSIVRTALQGKNFNENSSNNNTTFTIDNSPILKIEITNTTFQLFINKDSFIDYGQ</sequence>
<gene>
    <name evidence="2" type="ORF">NCTC13560_01104</name>
    <name evidence="1" type="ORF">SAMN05421682_108169</name>
</gene>
<dbReference type="Proteomes" id="UP000255231">
    <property type="component" value="Unassembled WGS sequence"/>
</dbReference>
<protein>
    <submittedName>
        <fullName evidence="2">Uncharacterized protein</fullName>
    </submittedName>
</protein>
<accession>A0A381F709</accession>
<reference evidence="2 4" key="2">
    <citation type="submission" date="2018-06" db="EMBL/GenBank/DDBJ databases">
        <authorList>
            <consortium name="Pathogen Informatics"/>
            <person name="Doyle S."/>
        </authorList>
    </citation>
    <scope>NUCLEOTIDE SEQUENCE [LARGE SCALE GENOMIC DNA]</scope>
    <source>
        <strain evidence="2 4">NCTC13560</strain>
    </source>
</reference>
<dbReference type="EMBL" id="FTMF01000008">
    <property type="protein sequence ID" value="SIQ79742.1"/>
    <property type="molecule type" value="Genomic_DNA"/>
</dbReference>
<evidence type="ECO:0000313" key="1">
    <source>
        <dbReference type="EMBL" id="SIQ79742.1"/>
    </source>
</evidence>
<evidence type="ECO:0000313" key="2">
    <source>
        <dbReference type="EMBL" id="SUX42287.1"/>
    </source>
</evidence>
<proteinExistence type="predicted"/>